<reference evidence="5" key="2">
    <citation type="submission" date="2020-01" db="EMBL/GenBank/DDBJ databases">
        <authorList>
            <person name="Hornung B."/>
        </authorList>
    </citation>
    <scope>NUCLEOTIDE SEQUENCE</scope>
    <source>
        <strain evidence="5">PacBioINE</strain>
    </source>
</reference>
<keyword evidence="2" id="KW-0238">DNA-binding</keyword>
<dbReference type="EMBL" id="LR746496">
    <property type="protein sequence ID" value="CAA7601475.1"/>
    <property type="molecule type" value="Genomic_DNA"/>
</dbReference>
<dbReference type="SUPFAM" id="SSF53822">
    <property type="entry name" value="Periplasmic binding protein-like I"/>
    <property type="match status" value="1"/>
</dbReference>
<dbReference type="Pfam" id="PF00356">
    <property type="entry name" value="LacI"/>
    <property type="match status" value="1"/>
</dbReference>
<dbReference type="InterPro" id="IPR028082">
    <property type="entry name" value="Peripla_BP_I"/>
</dbReference>
<dbReference type="GO" id="GO:0000976">
    <property type="term" value="F:transcription cis-regulatory region binding"/>
    <property type="evidence" value="ECO:0007669"/>
    <property type="project" value="TreeGrafter"/>
</dbReference>
<dbReference type="InterPro" id="IPR046335">
    <property type="entry name" value="LacI/GalR-like_sensor"/>
</dbReference>
<dbReference type="InterPro" id="IPR010982">
    <property type="entry name" value="Lambda_DNA-bd_dom_sf"/>
</dbReference>
<evidence type="ECO:0000313" key="7">
    <source>
        <dbReference type="Proteomes" id="UP001071230"/>
    </source>
</evidence>
<reference evidence="6" key="1">
    <citation type="submission" date="2014-11" db="EMBL/GenBank/DDBJ databases">
        <authorList>
            <person name="Hornung B.V."/>
        </authorList>
    </citation>
    <scope>NUCLEOTIDE SEQUENCE</scope>
    <source>
        <strain evidence="6">INE</strain>
    </source>
</reference>
<evidence type="ECO:0000256" key="3">
    <source>
        <dbReference type="ARBA" id="ARBA00023163"/>
    </source>
</evidence>
<keyword evidence="1" id="KW-0805">Transcription regulation</keyword>
<name>A0A8S0Y316_9FIRM</name>
<dbReference type="AlphaFoldDB" id="A0A8S0Y316"/>
<evidence type="ECO:0000313" key="5">
    <source>
        <dbReference type="EMBL" id="CAA7601475.1"/>
    </source>
</evidence>
<evidence type="ECO:0000256" key="1">
    <source>
        <dbReference type="ARBA" id="ARBA00023015"/>
    </source>
</evidence>
<evidence type="ECO:0000259" key="4">
    <source>
        <dbReference type="PROSITE" id="PS50932"/>
    </source>
</evidence>
<dbReference type="PROSITE" id="PS50932">
    <property type="entry name" value="HTH_LACI_2"/>
    <property type="match status" value="1"/>
</dbReference>
<protein>
    <submittedName>
        <fullName evidence="6">HTH-type transcriptional regulator MalR</fullName>
    </submittedName>
    <submittedName>
        <fullName evidence="5">LacI-type HTH domain protein</fullName>
    </submittedName>
</protein>
<organism evidence="5">
    <name type="scientific">Acididesulfobacillus acetoxydans</name>
    <dbReference type="NCBI Taxonomy" id="1561005"/>
    <lineage>
        <taxon>Bacteria</taxon>
        <taxon>Bacillati</taxon>
        <taxon>Bacillota</taxon>
        <taxon>Clostridia</taxon>
        <taxon>Eubacteriales</taxon>
        <taxon>Peptococcaceae</taxon>
        <taxon>Acididesulfobacillus</taxon>
    </lineage>
</organism>
<sequence length="343" mass="37898">MKHTVTIRDVAKKVGVSASTVSRVIANSPLISEETREVVRKAMEEMGYFPNAVARSLANAQTRTIAVVMPSSAELAFQNPFFPEAIRGIGGVTSEQRYDLLLLTPVTAEDEYRETLRVVKERRVDGIIFLYSRSDQKVLAELAEMGFPQVLIGRPLEDLPLTWVDNDNIEASRSVTAELIRLGHRIIGFMSGPPNFVVSQDRLEGYKRALADGGITWDPECVCSADFLEEEGYRAAGKLLDGRPNLTAVVTMDDIMAFGVMRAARERGLDLPRELSLVSFNNSPLAQHMTPPLSSVEIQAHELGATAARLLLSQLELQQATSEHCFVQVSLVRRNSMAPVKFL</sequence>
<dbReference type="PANTHER" id="PTHR30146:SF109">
    <property type="entry name" value="HTH-TYPE TRANSCRIPTIONAL REGULATOR GALS"/>
    <property type="match status" value="1"/>
</dbReference>
<dbReference type="SMART" id="SM00354">
    <property type="entry name" value="HTH_LACI"/>
    <property type="match status" value="1"/>
</dbReference>
<proteinExistence type="predicted"/>
<keyword evidence="7" id="KW-1185">Reference proteome</keyword>
<keyword evidence="3" id="KW-0804">Transcription</keyword>
<dbReference type="KEGG" id="aacx:DEACI_2142"/>
<dbReference type="Proteomes" id="UP000836597">
    <property type="component" value="Chromosome"/>
</dbReference>
<dbReference type="PANTHER" id="PTHR30146">
    <property type="entry name" value="LACI-RELATED TRANSCRIPTIONAL REPRESSOR"/>
    <property type="match status" value="1"/>
</dbReference>
<dbReference type="RefSeq" id="WP_240985000.1">
    <property type="nucleotide sequence ID" value="NZ_CDGJ01000016.1"/>
</dbReference>
<accession>A0A8S0Y316</accession>
<evidence type="ECO:0000256" key="2">
    <source>
        <dbReference type="ARBA" id="ARBA00023125"/>
    </source>
</evidence>
<feature type="domain" description="HTH lacI-type" evidence="4">
    <location>
        <begin position="5"/>
        <end position="59"/>
    </location>
</feature>
<dbReference type="CDD" id="cd06294">
    <property type="entry name" value="PBP1_MalR-like"/>
    <property type="match status" value="1"/>
</dbReference>
<evidence type="ECO:0000313" key="6">
    <source>
        <dbReference type="EMBL" id="CEJ06130.1"/>
    </source>
</evidence>
<dbReference type="CDD" id="cd01392">
    <property type="entry name" value="HTH_LacI"/>
    <property type="match status" value="1"/>
</dbReference>
<gene>
    <name evidence="6" type="ORF">DEACI_0576</name>
    <name evidence="5" type="ORF">DEACI_2142</name>
</gene>
<dbReference type="Proteomes" id="UP001071230">
    <property type="component" value="Unassembled WGS sequence"/>
</dbReference>
<dbReference type="Gene3D" id="3.40.50.2300">
    <property type="match status" value="2"/>
</dbReference>
<dbReference type="Pfam" id="PF13377">
    <property type="entry name" value="Peripla_BP_3"/>
    <property type="match status" value="1"/>
</dbReference>
<dbReference type="SUPFAM" id="SSF47413">
    <property type="entry name" value="lambda repressor-like DNA-binding domains"/>
    <property type="match status" value="1"/>
</dbReference>
<dbReference type="EMBL" id="CDGJ01000016">
    <property type="protein sequence ID" value="CEJ06130.1"/>
    <property type="molecule type" value="Genomic_DNA"/>
</dbReference>
<dbReference type="PROSITE" id="PS00356">
    <property type="entry name" value="HTH_LACI_1"/>
    <property type="match status" value="1"/>
</dbReference>
<dbReference type="Gene3D" id="1.10.260.40">
    <property type="entry name" value="lambda repressor-like DNA-binding domains"/>
    <property type="match status" value="1"/>
</dbReference>
<dbReference type="GO" id="GO:0003700">
    <property type="term" value="F:DNA-binding transcription factor activity"/>
    <property type="evidence" value="ECO:0007669"/>
    <property type="project" value="TreeGrafter"/>
</dbReference>
<dbReference type="InterPro" id="IPR000843">
    <property type="entry name" value="HTH_LacI"/>
</dbReference>